<dbReference type="SUPFAM" id="SSF53474">
    <property type="entry name" value="alpha/beta-Hydrolases"/>
    <property type="match status" value="1"/>
</dbReference>
<organism evidence="2 3">
    <name type="scientific">Pseudomonas laurentiana</name>
    <dbReference type="NCBI Taxonomy" id="2364649"/>
    <lineage>
        <taxon>Bacteria</taxon>
        <taxon>Pseudomonadati</taxon>
        <taxon>Pseudomonadota</taxon>
        <taxon>Gammaproteobacteria</taxon>
        <taxon>Pseudomonadales</taxon>
        <taxon>Pseudomonadaceae</taxon>
        <taxon>Pseudomonas</taxon>
    </lineage>
</organism>
<keyword evidence="3" id="KW-1185">Reference proteome</keyword>
<dbReference type="InterPro" id="IPR001031">
    <property type="entry name" value="Thioesterase"/>
</dbReference>
<name>A0A6I5RW32_9PSED</name>
<evidence type="ECO:0000313" key="2">
    <source>
        <dbReference type="EMBL" id="NES11528.1"/>
    </source>
</evidence>
<protein>
    <recommendedName>
        <fullName evidence="1">Thioesterase domain-containing protein</fullName>
    </recommendedName>
</protein>
<reference evidence="2 3" key="1">
    <citation type="submission" date="2020-02" db="EMBL/GenBank/DDBJ databases">
        <title>Broccoli isolated Pseudomonas sp.</title>
        <authorList>
            <person name="Fujikawa T."/>
            <person name="Sawada H."/>
        </authorList>
    </citation>
    <scope>NUCLEOTIDE SEQUENCE [LARGE SCALE GENOMIC DNA]</scope>
    <source>
        <strain evidence="2 3">JCM 32154</strain>
    </source>
</reference>
<dbReference type="InterPro" id="IPR029058">
    <property type="entry name" value="AB_hydrolase_fold"/>
</dbReference>
<dbReference type="Pfam" id="PF00975">
    <property type="entry name" value="Thioesterase"/>
    <property type="match status" value="1"/>
</dbReference>
<dbReference type="AlphaFoldDB" id="A0A6I5RW32"/>
<dbReference type="Proteomes" id="UP000471751">
    <property type="component" value="Unassembled WGS sequence"/>
</dbReference>
<dbReference type="EMBL" id="JAAHBT010000264">
    <property type="protein sequence ID" value="NES11528.1"/>
    <property type="molecule type" value="Genomic_DNA"/>
</dbReference>
<feature type="domain" description="Thioesterase" evidence="1">
    <location>
        <begin position="22"/>
        <end position="123"/>
    </location>
</feature>
<sequence>MYAQPQQQLTSRHPVQPGSMVLICFASDASGLMHYHRWQHALNDHIELVPIDVSDYRPAMGDSGAQHRCEQLFERLQVYLRRPHALFGQNSGARVAFEIAKRMQLTRPGLTRHLFVSMSDNPAAAPCHTGHGLQVPVTALYPPGRLNTILGWQGSTCRELELIELPDTDLGSPILQQRLTQSSIPTWGSSASSPATLLPTNDSFHLHLLLLRADSQTWQ</sequence>
<accession>A0A6I5RW32</accession>
<evidence type="ECO:0000313" key="3">
    <source>
        <dbReference type="Proteomes" id="UP000471751"/>
    </source>
</evidence>
<evidence type="ECO:0000259" key="1">
    <source>
        <dbReference type="Pfam" id="PF00975"/>
    </source>
</evidence>
<dbReference type="Gene3D" id="3.40.50.1820">
    <property type="entry name" value="alpha/beta hydrolase"/>
    <property type="match status" value="1"/>
</dbReference>
<gene>
    <name evidence="2" type="ORF">G3O07_20050</name>
</gene>
<proteinExistence type="predicted"/>
<comment type="caution">
    <text evidence="2">The sequence shown here is derived from an EMBL/GenBank/DDBJ whole genome shotgun (WGS) entry which is preliminary data.</text>
</comment>